<keyword evidence="3" id="KW-0378">Hydrolase</keyword>
<dbReference type="EMBL" id="CYTV01000006">
    <property type="protein sequence ID" value="CUI87773.1"/>
    <property type="molecule type" value="Genomic_DNA"/>
</dbReference>
<dbReference type="Gene3D" id="3.40.50.1820">
    <property type="entry name" value="alpha/beta hydrolase"/>
    <property type="match status" value="1"/>
</dbReference>
<dbReference type="InterPro" id="IPR002925">
    <property type="entry name" value="Dienelactn_hydro"/>
</dbReference>
<evidence type="ECO:0000313" key="3">
    <source>
        <dbReference type="EMBL" id="CUI87773.1"/>
    </source>
</evidence>
<dbReference type="EMBL" id="CP016440">
    <property type="protein sequence ID" value="ANY15323.1"/>
    <property type="molecule type" value="Genomic_DNA"/>
</dbReference>
<dbReference type="Pfam" id="PF01738">
    <property type="entry name" value="DLH"/>
    <property type="match status" value="1"/>
</dbReference>
<dbReference type="InterPro" id="IPR029058">
    <property type="entry name" value="AB_hydrolase_fold"/>
</dbReference>
<evidence type="ECO:0000313" key="5">
    <source>
        <dbReference type="Proteomes" id="UP000092950"/>
    </source>
</evidence>
<evidence type="ECO:0000313" key="4">
    <source>
        <dbReference type="Proteomes" id="UP000053096"/>
    </source>
</evidence>
<dbReference type="KEGG" id="bpdz:BBN53_05125"/>
<feature type="domain" description="Dienelactone hydrolase" evidence="1">
    <location>
        <begin position="37"/>
        <end position="262"/>
    </location>
</feature>
<dbReference type="OrthoDB" id="9787933at2"/>
<name>A0A0J6C9F6_9BORD</name>
<sequence length="264" mass="27874">MSFAPAAGAAAATTIHTDTQGLAQGDFALPVPGGTQQAYYAAPEGVKGAPLVLVVQEIFGVHEHIKDICRRLAKAGYFAVTSNLYQRQGDASAYTDIPKLVAELVAKVPDEQVFGDLDAALAWAQAQGADASRLGITGFCWGGRITWMYAAHNPKVKAGVAWYGKLASGHGPLIKSVAFDVAGALHAPVLGLYGAQDSSIPVEDVRAMEAKLAAGNAASKASSFVVYPNSGHAFLADYRPSYNAEDAKDGWARMLAWFERYLKA</sequence>
<dbReference type="GO" id="GO:0008806">
    <property type="term" value="F:carboxymethylenebutenolidase activity"/>
    <property type="evidence" value="ECO:0007669"/>
    <property type="project" value="UniProtKB-EC"/>
</dbReference>
<protein>
    <submittedName>
        <fullName evidence="3">Carboxymethylenebutenolidase</fullName>
        <ecNumber evidence="3">3.1.1.45</ecNumber>
    </submittedName>
</protein>
<evidence type="ECO:0000259" key="1">
    <source>
        <dbReference type="Pfam" id="PF01738"/>
    </source>
</evidence>
<gene>
    <name evidence="3" type="primary">clcD_1</name>
    <name evidence="2" type="ORF">BBN53_05125</name>
    <name evidence="3" type="ORF">ERS370011_02684</name>
</gene>
<accession>A0A0M9ICD3</accession>
<evidence type="ECO:0000313" key="2">
    <source>
        <dbReference type="EMBL" id="ANY15323.1"/>
    </source>
</evidence>
<dbReference type="SUPFAM" id="SSF53474">
    <property type="entry name" value="alpha/beta-Hydrolases"/>
    <property type="match status" value="1"/>
</dbReference>
<dbReference type="Proteomes" id="UP000053096">
    <property type="component" value="Unassembled WGS sequence"/>
</dbReference>
<dbReference type="Proteomes" id="UP000092950">
    <property type="component" value="Chromosome"/>
</dbReference>
<dbReference type="PANTHER" id="PTHR46623">
    <property type="entry name" value="CARBOXYMETHYLENEBUTENOLIDASE-RELATED"/>
    <property type="match status" value="1"/>
</dbReference>
<dbReference type="RefSeq" id="WP_043212344.1">
    <property type="nucleotide sequence ID" value="NZ_CAJGUP010000034.1"/>
</dbReference>
<keyword evidence="5" id="KW-1185">Reference proteome</keyword>
<proteinExistence type="predicted"/>
<reference evidence="3 4" key="1">
    <citation type="submission" date="2015-09" db="EMBL/GenBank/DDBJ databases">
        <authorList>
            <person name="Jackson K.R."/>
            <person name="Lunt B.L."/>
            <person name="Fisher J.N.B."/>
            <person name="Gardner A.V."/>
            <person name="Bailey M.E."/>
            <person name="Deus L.M."/>
            <person name="Earl A.S."/>
            <person name="Gibby P.D."/>
            <person name="Hartmann K.A."/>
            <person name="Liu J.E."/>
            <person name="Manci A.M."/>
            <person name="Nielsen D.A."/>
            <person name="Solomon M.B."/>
            <person name="Breakwell D.P."/>
            <person name="Burnett S.H."/>
            <person name="Grose J.H."/>
        </authorList>
    </citation>
    <scope>NUCLEOTIDE SEQUENCE [LARGE SCALE GENOMIC DNA]</scope>
    <source>
        <strain evidence="3 4">2789STDY5608636</strain>
    </source>
</reference>
<accession>A0A0J6C9F6</accession>
<dbReference type="PANTHER" id="PTHR46623:SF6">
    <property type="entry name" value="ALPHA_BETA-HYDROLASES SUPERFAMILY PROTEIN"/>
    <property type="match status" value="1"/>
</dbReference>
<reference evidence="2 5" key="2">
    <citation type="submission" date="2016-07" db="EMBL/GenBank/DDBJ databases">
        <title>Complete genome sequences of Bordetella pseudohinzii.</title>
        <authorList>
            <person name="Spilker T."/>
            <person name="Darrah R."/>
            <person name="LiPuma J.J."/>
        </authorList>
    </citation>
    <scope>NUCLEOTIDE SEQUENCE [LARGE SCALE GENOMIC DNA]</scope>
    <source>
        <strain evidence="2 5">HI4681</strain>
    </source>
</reference>
<organism evidence="3 4">
    <name type="scientific">Bordetella pseudohinzii</name>
    <dbReference type="NCBI Taxonomy" id="1331258"/>
    <lineage>
        <taxon>Bacteria</taxon>
        <taxon>Pseudomonadati</taxon>
        <taxon>Pseudomonadota</taxon>
        <taxon>Betaproteobacteria</taxon>
        <taxon>Burkholderiales</taxon>
        <taxon>Alcaligenaceae</taxon>
        <taxon>Bordetella</taxon>
    </lineage>
</organism>
<dbReference type="AlphaFoldDB" id="A0A0J6C9F6"/>
<dbReference type="EC" id="3.1.1.45" evidence="3"/>
<dbReference type="InterPro" id="IPR051049">
    <property type="entry name" value="Dienelactone_hydrolase-like"/>
</dbReference>